<reference evidence="1 2" key="1">
    <citation type="submission" date="2014-04" db="EMBL/GenBank/DDBJ databases">
        <authorList>
            <consortium name="DOE Joint Genome Institute"/>
            <person name="Kuo A."/>
            <person name="Tarkka M."/>
            <person name="Buscot F."/>
            <person name="Kohler A."/>
            <person name="Nagy L.G."/>
            <person name="Floudas D."/>
            <person name="Copeland A."/>
            <person name="Barry K.W."/>
            <person name="Cichocki N."/>
            <person name="Veneault-Fourrey C."/>
            <person name="LaButti K."/>
            <person name="Lindquist E.A."/>
            <person name="Lipzen A."/>
            <person name="Lundell T."/>
            <person name="Morin E."/>
            <person name="Murat C."/>
            <person name="Sun H."/>
            <person name="Tunlid A."/>
            <person name="Henrissat B."/>
            <person name="Grigoriev I.V."/>
            <person name="Hibbett D.S."/>
            <person name="Martin F."/>
            <person name="Nordberg H.P."/>
            <person name="Cantor M.N."/>
            <person name="Hua S.X."/>
        </authorList>
    </citation>
    <scope>NUCLEOTIDE SEQUENCE [LARGE SCALE GENOMIC DNA]</scope>
    <source>
        <strain evidence="1 2">F 1598</strain>
    </source>
</reference>
<gene>
    <name evidence="1" type="ORF">PILCRDRAFT_17353</name>
</gene>
<keyword evidence="2" id="KW-1185">Reference proteome</keyword>
<dbReference type="Proteomes" id="UP000054166">
    <property type="component" value="Unassembled WGS sequence"/>
</dbReference>
<dbReference type="EMBL" id="KN833468">
    <property type="protein sequence ID" value="KIM71126.1"/>
    <property type="molecule type" value="Genomic_DNA"/>
</dbReference>
<proteinExistence type="predicted"/>
<evidence type="ECO:0000313" key="2">
    <source>
        <dbReference type="Proteomes" id="UP000054166"/>
    </source>
</evidence>
<dbReference type="HOGENOM" id="CLU_3088081_0_0_1"/>
<dbReference type="AlphaFoldDB" id="A0A0C3ETM1"/>
<organism evidence="1 2">
    <name type="scientific">Piloderma croceum (strain F 1598)</name>
    <dbReference type="NCBI Taxonomy" id="765440"/>
    <lineage>
        <taxon>Eukaryota</taxon>
        <taxon>Fungi</taxon>
        <taxon>Dikarya</taxon>
        <taxon>Basidiomycota</taxon>
        <taxon>Agaricomycotina</taxon>
        <taxon>Agaricomycetes</taxon>
        <taxon>Agaricomycetidae</taxon>
        <taxon>Atheliales</taxon>
        <taxon>Atheliaceae</taxon>
        <taxon>Piloderma</taxon>
    </lineage>
</organism>
<reference evidence="2" key="2">
    <citation type="submission" date="2015-01" db="EMBL/GenBank/DDBJ databases">
        <title>Evolutionary Origins and Diversification of the Mycorrhizal Mutualists.</title>
        <authorList>
            <consortium name="DOE Joint Genome Institute"/>
            <consortium name="Mycorrhizal Genomics Consortium"/>
            <person name="Kohler A."/>
            <person name="Kuo A."/>
            <person name="Nagy L.G."/>
            <person name="Floudas D."/>
            <person name="Copeland A."/>
            <person name="Barry K.W."/>
            <person name="Cichocki N."/>
            <person name="Veneault-Fourrey C."/>
            <person name="LaButti K."/>
            <person name="Lindquist E.A."/>
            <person name="Lipzen A."/>
            <person name="Lundell T."/>
            <person name="Morin E."/>
            <person name="Murat C."/>
            <person name="Riley R."/>
            <person name="Ohm R."/>
            <person name="Sun H."/>
            <person name="Tunlid A."/>
            <person name="Henrissat B."/>
            <person name="Grigoriev I.V."/>
            <person name="Hibbett D.S."/>
            <person name="Martin F."/>
        </authorList>
    </citation>
    <scope>NUCLEOTIDE SEQUENCE [LARGE SCALE GENOMIC DNA]</scope>
    <source>
        <strain evidence="2">F 1598</strain>
    </source>
</reference>
<name>A0A0C3ETM1_PILCF</name>
<accession>A0A0C3ETM1</accession>
<protein>
    <submittedName>
        <fullName evidence="1">Uncharacterized protein</fullName>
    </submittedName>
</protein>
<evidence type="ECO:0000313" key="1">
    <source>
        <dbReference type="EMBL" id="KIM71126.1"/>
    </source>
</evidence>
<sequence length="52" mass="6343">MCHHYSSLQLHLNQFESDALFEHRIQDDALENPLLWWNAYQNKFPTTWMANH</sequence>
<dbReference type="InParanoid" id="A0A0C3ETM1"/>